<protein>
    <submittedName>
        <fullName evidence="1">Uncharacterized protein</fullName>
    </submittedName>
</protein>
<accession>A0ACB9PK01</accession>
<reference evidence="1 2" key="1">
    <citation type="journal article" date="2022" name="DNA Res.">
        <title>Chromosomal-level genome assembly of the orchid tree Bauhinia variegata (Leguminosae; Cercidoideae) supports the allotetraploid origin hypothesis of Bauhinia.</title>
        <authorList>
            <person name="Zhong Y."/>
            <person name="Chen Y."/>
            <person name="Zheng D."/>
            <person name="Pang J."/>
            <person name="Liu Y."/>
            <person name="Luo S."/>
            <person name="Meng S."/>
            <person name="Qian L."/>
            <person name="Wei D."/>
            <person name="Dai S."/>
            <person name="Zhou R."/>
        </authorList>
    </citation>
    <scope>NUCLEOTIDE SEQUENCE [LARGE SCALE GENOMIC DNA]</scope>
    <source>
        <strain evidence="1">BV-YZ2020</strain>
    </source>
</reference>
<proteinExistence type="predicted"/>
<evidence type="ECO:0000313" key="1">
    <source>
        <dbReference type="EMBL" id="KAI4348319.1"/>
    </source>
</evidence>
<organism evidence="1 2">
    <name type="scientific">Bauhinia variegata</name>
    <name type="common">Purple orchid tree</name>
    <name type="synonym">Phanera variegata</name>
    <dbReference type="NCBI Taxonomy" id="167791"/>
    <lineage>
        <taxon>Eukaryota</taxon>
        <taxon>Viridiplantae</taxon>
        <taxon>Streptophyta</taxon>
        <taxon>Embryophyta</taxon>
        <taxon>Tracheophyta</taxon>
        <taxon>Spermatophyta</taxon>
        <taxon>Magnoliopsida</taxon>
        <taxon>eudicotyledons</taxon>
        <taxon>Gunneridae</taxon>
        <taxon>Pentapetalae</taxon>
        <taxon>rosids</taxon>
        <taxon>fabids</taxon>
        <taxon>Fabales</taxon>
        <taxon>Fabaceae</taxon>
        <taxon>Cercidoideae</taxon>
        <taxon>Cercideae</taxon>
        <taxon>Bauhiniinae</taxon>
        <taxon>Bauhinia</taxon>
    </lineage>
</organism>
<keyword evidence="2" id="KW-1185">Reference proteome</keyword>
<dbReference type="EMBL" id="CM039429">
    <property type="protein sequence ID" value="KAI4348319.1"/>
    <property type="molecule type" value="Genomic_DNA"/>
</dbReference>
<evidence type="ECO:0000313" key="2">
    <source>
        <dbReference type="Proteomes" id="UP000828941"/>
    </source>
</evidence>
<sequence length="304" mass="34007">MQPWNFKSFNHPTARRKHRSASDYSGKPPLTSVLIGGLVTTTLVLALYSWTSNKGICSKGRPLNRNEAKIATEFDEMASPLVAILNYATSSVAAQQSRAEIRVAFDVLQSLAPCNFLVFGIGYDSLMWDSLNPRGTTVFLEEDAEWARSVLLRYPVLRAYTVRYPTRMSEADGLLSSYKKECRTSPSARASLKANTQCKLALNNLPDEVYDRDWDVIMIDGPKGYFAAAPGRMAVIYSAAIIARTRRRSGVTHVFLHDVDRKVEKLYAKEFLCMKNRVSAVGKLWHFAIPPALDLNESLSDLCK</sequence>
<comment type="caution">
    <text evidence="1">The sequence shown here is derived from an EMBL/GenBank/DDBJ whole genome shotgun (WGS) entry which is preliminary data.</text>
</comment>
<dbReference type="Proteomes" id="UP000828941">
    <property type="component" value="Chromosome 4"/>
</dbReference>
<name>A0ACB9PK01_BAUVA</name>
<gene>
    <name evidence="1" type="ORF">L6164_009054</name>
</gene>